<dbReference type="Proteomes" id="UP001498398">
    <property type="component" value="Unassembled WGS sequence"/>
</dbReference>
<keyword evidence="5" id="KW-0812">Transmembrane</keyword>
<comment type="catalytic activity">
    <reaction evidence="3">
        <text>a diacylglycerol + H2O = a monoacylglycerol + a fatty acid + H(+)</text>
        <dbReference type="Rhea" id="RHEA:32731"/>
        <dbReference type="ChEBI" id="CHEBI:15377"/>
        <dbReference type="ChEBI" id="CHEBI:15378"/>
        <dbReference type="ChEBI" id="CHEBI:17408"/>
        <dbReference type="ChEBI" id="CHEBI:18035"/>
        <dbReference type="ChEBI" id="CHEBI:28868"/>
    </reaction>
</comment>
<keyword evidence="5" id="KW-1133">Transmembrane helix</keyword>
<dbReference type="InterPro" id="IPR051218">
    <property type="entry name" value="Sec_MonoDiacylglyc_Lipase"/>
</dbReference>
<dbReference type="EMBL" id="JBANRG010000012">
    <property type="protein sequence ID" value="KAK7461704.1"/>
    <property type="molecule type" value="Genomic_DNA"/>
</dbReference>
<evidence type="ECO:0000256" key="5">
    <source>
        <dbReference type="SAM" id="Phobius"/>
    </source>
</evidence>
<keyword evidence="1" id="KW-1015">Disulfide bond</keyword>
<gene>
    <name evidence="7" type="ORF">VKT23_008130</name>
</gene>
<reference evidence="7 8" key="1">
    <citation type="submission" date="2024-01" db="EMBL/GenBank/DDBJ databases">
        <title>A draft genome for the cacao thread blight pathogen Marasmiellus scandens.</title>
        <authorList>
            <person name="Baruah I.K."/>
            <person name="Leung J."/>
            <person name="Bukari Y."/>
            <person name="Amoako-Attah I."/>
            <person name="Meinhardt L.W."/>
            <person name="Bailey B.A."/>
            <person name="Cohen S.P."/>
        </authorList>
    </citation>
    <scope>NUCLEOTIDE SEQUENCE [LARGE SCALE GENOMIC DNA]</scope>
    <source>
        <strain evidence="7 8">GH-19</strain>
    </source>
</reference>
<evidence type="ECO:0000313" key="8">
    <source>
        <dbReference type="Proteomes" id="UP001498398"/>
    </source>
</evidence>
<keyword evidence="5" id="KW-0472">Membrane</keyword>
<protein>
    <recommendedName>
        <fullName evidence="6">Fungal lipase-type domain-containing protein</fullName>
    </recommendedName>
</protein>
<evidence type="ECO:0000256" key="4">
    <source>
        <dbReference type="ARBA" id="ARBA00048461"/>
    </source>
</evidence>
<feature type="domain" description="Fungal lipase-type" evidence="6">
    <location>
        <begin position="13"/>
        <end position="125"/>
    </location>
</feature>
<dbReference type="InterPro" id="IPR029058">
    <property type="entry name" value="AB_hydrolase_fold"/>
</dbReference>
<dbReference type="PANTHER" id="PTHR45856:SF24">
    <property type="entry name" value="FUNGAL LIPASE-LIKE DOMAIN-CONTAINING PROTEIN"/>
    <property type="match status" value="1"/>
</dbReference>
<sequence length="188" mass="20199">MMVPFLAPGVNAPHGTKVHSGFLAGWDSVAPSVLSILTAQLALHPDTQQIITVGHSLGGAISTLAAMSLLIKHRKDITGRREVKNYSYGAPRIGNKVFAEFVNSQLGDKAFRVVHADDGVPTMIPRELGYHHHGIEYWQSNDPASEDNLYQCSAEGEDPRCSASVPSGGVNTAHMSYFGILATTPFCL</sequence>
<comment type="catalytic activity">
    <reaction evidence="4">
        <text>a monoacylglycerol + H2O = glycerol + a fatty acid + H(+)</text>
        <dbReference type="Rhea" id="RHEA:15245"/>
        <dbReference type="ChEBI" id="CHEBI:15377"/>
        <dbReference type="ChEBI" id="CHEBI:15378"/>
        <dbReference type="ChEBI" id="CHEBI:17408"/>
        <dbReference type="ChEBI" id="CHEBI:17754"/>
        <dbReference type="ChEBI" id="CHEBI:28868"/>
    </reaction>
</comment>
<dbReference type="SUPFAM" id="SSF53474">
    <property type="entry name" value="alpha/beta-Hydrolases"/>
    <property type="match status" value="1"/>
</dbReference>
<proteinExistence type="inferred from homology"/>
<dbReference type="Gene3D" id="3.40.50.1820">
    <property type="entry name" value="alpha/beta hydrolase"/>
    <property type="match status" value="1"/>
</dbReference>
<dbReference type="Pfam" id="PF01764">
    <property type="entry name" value="Lipase_3"/>
    <property type="match status" value="1"/>
</dbReference>
<dbReference type="CDD" id="cd00519">
    <property type="entry name" value="Lipase_3"/>
    <property type="match status" value="1"/>
</dbReference>
<evidence type="ECO:0000313" key="7">
    <source>
        <dbReference type="EMBL" id="KAK7461704.1"/>
    </source>
</evidence>
<keyword evidence="8" id="KW-1185">Reference proteome</keyword>
<feature type="transmembrane region" description="Helical" evidence="5">
    <location>
        <begin position="50"/>
        <end position="71"/>
    </location>
</feature>
<organism evidence="7 8">
    <name type="scientific">Marasmiellus scandens</name>
    <dbReference type="NCBI Taxonomy" id="2682957"/>
    <lineage>
        <taxon>Eukaryota</taxon>
        <taxon>Fungi</taxon>
        <taxon>Dikarya</taxon>
        <taxon>Basidiomycota</taxon>
        <taxon>Agaricomycotina</taxon>
        <taxon>Agaricomycetes</taxon>
        <taxon>Agaricomycetidae</taxon>
        <taxon>Agaricales</taxon>
        <taxon>Marasmiineae</taxon>
        <taxon>Omphalotaceae</taxon>
        <taxon>Marasmiellus</taxon>
    </lineage>
</organism>
<dbReference type="InterPro" id="IPR002921">
    <property type="entry name" value="Fungal_lipase-type"/>
</dbReference>
<evidence type="ECO:0000259" key="6">
    <source>
        <dbReference type="Pfam" id="PF01764"/>
    </source>
</evidence>
<name>A0ABR1JNI5_9AGAR</name>
<accession>A0ABR1JNI5</accession>
<comment type="similarity">
    <text evidence="2">Belongs to the AB hydrolase superfamily. Lipase family. Class 3 subfamily.</text>
</comment>
<evidence type="ECO:0000256" key="3">
    <source>
        <dbReference type="ARBA" id="ARBA00047591"/>
    </source>
</evidence>
<comment type="caution">
    <text evidence="7">The sequence shown here is derived from an EMBL/GenBank/DDBJ whole genome shotgun (WGS) entry which is preliminary data.</text>
</comment>
<dbReference type="PANTHER" id="PTHR45856">
    <property type="entry name" value="ALPHA/BETA-HYDROLASES SUPERFAMILY PROTEIN"/>
    <property type="match status" value="1"/>
</dbReference>
<evidence type="ECO:0000256" key="2">
    <source>
        <dbReference type="ARBA" id="ARBA00043996"/>
    </source>
</evidence>
<evidence type="ECO:0000256" key="1">
    <source>
        <dbReference type="ARBA" id="ARBA00023157"/>
    </source>
</evidence>